<name>A0A940PCM8_9ENTE</name>
<dbReference type="EMBL" id="JAEEGA010000010">
    <property type="protein sequence ID" value="MBP1042504.1"/>
    <property type="molecule type" value="Genomic_DNA"/>
</dbReference>
<feature type="chain" id="PRO_5039378520" evidence="6">
    <location>
        <begin position="23"/>
        <end position="420"/>
    </location>
</feature>
<dbReference type="PANTHER" id="PTHR43649:SF33">
    <property type="entry name" value="POLYGALACTURONAN_RHAMNOGALACTURONAN-BINDING PROTEIN YTCQ"/>
    <property type="match status" value="1"/>
</dbReference>
<dbReference type="PANTHER" id="PTHR43649">
    <property type="entry name" value="ARABINOSE-BINDING PROTEIN-RELATED"/>
    <property type="match status" value="1"/>
</dbReference>
<evidence type="ECO:0000256" key="4">
    <source>
        <dbReference type="ARBA" id="ARBA00023139"/>
    </source>
</evidence>
<dbReference type="SUPFAM" id="SSF53850">
    <property type="entry name" value="Periplasmic binding protein-like II"/>
    <property type="match status" value="1"/>
</dbReference>
<dbReference type="Gene3D" id="3.40.190.10">
    <property type="entry name" value="Periplasmic binding protein-like II"/>
    <property type="match status" value="1"/>
</dbReference>
<keyword evidence="4" id="KW-0564">Palmitate</keyword>
<dbReference type="Proteomes" id="UP000674938">
    <property type="component" value="Unassembled WGS sequence"/>
</dbReference>
<comment type="caution">
    <text evidence="7">The sequence shown here is derived from an EMBL/GenBank/DDBJ whole genome shotgun (WGS) entry which is preliminary data.</text>
</comment>
<evidence type="ECO:0000256" key="3">
    <source>
        <dbReference type="ARBA" id="ARBA00023136"/>
    </source>
</evidence>
<dbReference type="InterPro" id="IPR050490">
    <property type="entry name" value="Bact_solute-bd_prot1"/>
</dbReference>
<proteinExistence type="predicted"/>
<keyword evidence="2 6" id="KW-0732">Signal</keyword>
<evidence type="ECO:0000256" key="5">
    <source>
        <dbReference type="ARBA" id="ARBA00023288"/>
    </source>
</evidence>
<evidence type="ECO:0000313" key="8">
    <source>
        <dbReference type="Proteomes" id="UP000674938"/>
    </source>
</evidence>
<sequence length="420" mass="46107">MKKNVMSFIVAFGLLLTLGACSSSGDQASSESTTLTLSIWETYEKEGMEQIAEAFEADHPEIKVNVEVTPWSQYWTKLEAASTGGTAADIVTMLSSEFYNYAANGQLMNLGELVKNGDIDVSAYRPEIADLYTFEDELYTVPKDVDSLGLWYNKTLFDAQGLAYPDESWTWETLLETAKKLTDQEKGTYGFAAPNTGQDGYNSFVFQNGGNFLNDERNASTINQKNTVEALQWFVDLSTKEGVSPTDDQLSENDAVTSFQSGKVAMVVQGSWMTSQFRDNEYTLKNCDVAVLPKGKERATQMNGKGYAISAQTKHPEAAKKFITFLGSEEGMKIQAETGTAIPAFEGLGDAWVEASSDFNAQVFVDQLEFGVMKPYSKATKSVETAIGEGLREAFSGKKSVAELTPKIDKEINELLKAAE</sequence>
<reference evidence="7" key="1">
    <citation type="submission" date="2020-12" db="EMBL/GenBank/DDBJ databases">
        <title>Vagococcus allomyrinae sp. nov. and Enterococcus lavae sp. nov., isolated from the larvae of Allomyrina dichotoma.</title>
        <authorList>
            <person name="Lee S.D."/>
        </authorList>
    </citation>
    <scope>NUCLEOTIDE SEQUENCE</scope>
    <source>
        <strain evidence="7">BWB3-3</strain>
    </source>
</reference>
<accession>A0A940PCM8</accession>
<evidence type="ECO:0000256" key="6">
    <source>
        <dbReference type="SAM" id="SignalP"/>
    </source>
</evidence>
<organism evidence="7 8">
    <name type="scientific">Vagococcus allomyrinae</name>
    <dbReference type="NCBI Taxonomy" id="2794353"/>
    <lineage>
        <taxon>Bacteria</taxon>
        <taxon>Bacillati</taxon>
        <taxon>Bacillota</taxon>
        <taxon>Bacilli</taxon>
        <taxon>Lactobacillales</taxon>
        <taxon>Enterococcaceae</taxon>
        <taxon>Vagococcus</taxon>
    </lineage>
</organism>
<dbReference type="AlphaFoldDB" id="A0A940PCM8"/>
<dbReference type="Pfam" id="PF01547">
    <property type="entry name" value="SBP_bac_1"/>
    <property type="match status" value="1"/>
</dbReference>
<keyword evidence="5" id="KW-0449">Lipoprotein</keyword>
<feature type="signal peptide" evidence="6">
    <location>
        <begin position="1"/>
        <end position="22"/>
    </location>
</feature>
<gene>
    <name evidence="7" type="ORF">I6N95_15910</name>
</gene>
<evidence type="ECO:0000256" key="2">
    <source>
        <dbReference type="ARBA" id="ARBA00022729"/>
    </source>
</evidence>
<dbReference type="PROSITE" id="PS51257">
    <property type="entry name" value="PROKAR_LIPOPROTEIN"/>
    <property type="match status" value="1"/>
</dbReference>
<dbReference type="InterPro" id="IPR006059">
    <property type="entry name" value="SBP"/>
</dbReference>
<keyword evidence="8" id="KW-1185">Reference proteome</keyword>
<evidence type="ECO:0000313" key="7">
    <source>
        <dbReference type="EMBL" id="MBP1042504.1"/>
    </source>
</evidence>
<evidence type="ECO:0000256" key="1">
    <source>
        <dbReference type="ARBA" id="ARBA00022475"/>
    </source>
</evidence>
<keyword evidence="3" id="KW-0472">Membrane</keyword>
<dbReference type="RefSeq" id="WP_209529747.1">
    <property type="nucleotide sequence ID" value="NZ_JAEEGA010000010.1"/>
</dbReference>
<keyword evidence="1" id="KW-1003">Cell membrane</keyword>
<protein>
    <submittedName>
        <fullName evidence="7">Sugar ABC transporter substrate-binding protein</fullName>
    </submittedName>
</protein>
<dbReference type="CDD" id="cd13585">
    <property type="entry name" value="PBP2_TMBP_like"/>
    <property type="match status" value="1"/>
</dbReference>